<name>F4KRN2_HALH1</name>
<dbReference type="eggNOG" id="ENOG50329IH">
    <property type="taxonomic scope" value="Bacteria"/>
</dbReference>
<dbReference type="STRING" id="760192.Halhy_1123"/>
<evidence type="ECO:0000313" key="1">
    <source>
        <dbReference type="EMBL" id="AEE49021.1"/>
    </source>
</evidence>
<keyword evidence="2" id="KW-1185">Reference proteome</keyword>
<dbReference type="HOGENOM" id="CLU_192951_0_0_10"/>
<reference key="2">
    <citation type="submission" date="2011-04" db="EMBL/GenBank/DDBJ databases">
        <title>Complete sequence of chromosome of Haliscomenobacter hydrossis DSM 1100.</title>
        <authorList>
            <consortium name="US DOE Joint Genome Institute (JGI-PGF)"/>
            <person name="Lucas S."/>
            <person name="Han J."/>
            <person name="Lapidus A."/>
            <person name="Bruce D."/>
            <person name="Goodwin L."/>
            <person name="Pitluck S."/>
            <person name="Peters L."/>
            <person name="Kyrpides N."/>
            <person name="Mavromatis K."/>
            <person name="Ivanova N."/>
            <person name="Ovchinnikova G."/>
            <person name="Pagani I."/>
            <person name="Daligault H."/>
            <person name="Detter J.C."/>
            <person name="Han C."/>
            <person name="Land M."/>
            <person name="Hauser L."/>
            <person name="Markowitz V."/>
            <person name="Cheng J.-F."/>
            <person name="Hugenholtz P."/>
            <person name="Woyke T."/>
            <person name="Wu D."/>
            <person name="Verbarg S."/>
            <person name="Frueling A."/>
            <person name="Brambilla E."/>
            <person name="Klenk H.-P."/>
            <person name="Eisen J.A."/>
        </authorList>
    </citation>
    <scope>NUCLEOTIDE SEQUENCE</scope>
    <source>
        <strain>DSM 1100</strain>
    </source>
</reference>
<protein>
    <submittedName>
        <fullName evidence="1">Uncharacterized protein</fullName>
    </submittedName>
</protein>
<gene>
    <name evidence="1" type="ordered locus">Halhy_1123</name>
</gene>
<reference evidence="1 2" key="1">
    <citation type="journal article" date="2011" name="Stand. Genomic Sci.">
        <title>Complete genome sequence of Haliscomenobacter hydrossis type strain (O).</title>
        <authorList>
            <consortium name="US DOE Joint Genome Institute (JGI-PGF)"/>
            <person name="Daligault H."/>
            <person name="Lapidus A."/>
            <person name="Zeytun A."/>
            <person name="Nolan M."/>
            <person name="Lucas S."/>
            <person name="Del Rio T.G."/>
            <person name="Tice H."/>
            <person name="Cheng J.F."/>
            <person name="Tapia R."/>
            <person name="Han C."/>
            <person name="Goodwin L."/>
            <person name="Pitluck S."/>
            <person name="Liolios K."/>
            <person name="Pagani I."/>
            <person name="Ivanova N."/>
            <person name="Huntemann M."/>
            <person name="Mavromatis K."/>
            <person name="Mikhailova N."/>
            <person name="Pati A."/>
            <person name="Chen A."/>
            <person name="Palaniappan K."/>
            <person name="Land M."/>
            <person name="Hauser L."/>
            <person name="Brambilla E.M."/>
            <person name="Rohde M."/>
            <person name="Verbarg S."/>
            <person name="Goker M."/>
            <person name="Bristow J."/>
            <person name="Eisen J.A."/>
            <person name="Markowitz V."/>
            <person name="Hugenholtz P."/>
            <person name="Kyrpides N.C."/>
            <person name="Klenk H.P."/>
            <person name="Woyke T."/>
        </authorList>
    </citation>
    <scope>NUCLEOTIDE SEQUENCE [LARGE SCALE GENOMIC DNA]</scope>
    <source>
        <strain evidence="2">ATCC 27775 / DSM 1100 / LMG 10767 / O</strain>
    </source>
</reference>
<dbReference type="Proteomes" id="UP000008461">
    <property type="component" value="Chromosome"/>
</dbReference>
<proteinExistence type="predicted"/>
<sequence>MTKSTSAYDSLAEFMAMLDPVKVLAFHAPEALQERVEALLEKKQEEGLADAEQEELDHYLIYEHIVRLAKSRARLHLSKASA</sequence>
<dbReference type="KEGG" id="hhy:Halhy_1123"/>
<evidence type="ECO:0000313" key="2">
    <source>
        <dbReference type="Proteomes" id="UP000008461"/>
    </source>
</evidence>
<dbReference type="EMBL" id="CP002691">
    <property type="protein sequence ID" value="AEE49021.1"/>
    <property type="molecule type" value="Genomic_DNA"/>
</dbReference>
<dbReference type="RefSeq" id="WP_013763576.1">
    <property type="nucleotide sequence ID" value="NC_015510.1"/>
</dbReference>
<dbReference type="AlphaFoldDB" id="F4KRN2"/>
<organism evidence="1 2">
    <name type="scientific">Haliscomenobacter hydrossis (strain ATCC 27775 / DSM 1100 / LMG 10767 / O)</name>
    <dbReference type="NCBI Taxonomy" id="760192"/>
    <lineage>
        <taxon>Bacteria</taxon>
        <taxon>Pseudomonadati</taxon>
        <taxon>Bacteroidota</taxon>
        <taxon>Saprospiria</taxon>
        <taxon>Saprospirales</taxon>
        <taxon>Haliscomenobacteraceae</taxon>
        <taxon>Haliscomenobacter</taxon>
    </lineage>
</organism>
<accession>F4KRN2</accession>
<dbReference type="OrthoDB" id="964786at2"/>